<reference evidence="7 8" key="1">
    <citation type="journal article" date="2019" name="Sci. Rep.">
        <title>Orb-weaving spider Araneus ventricosus genome elucidates the spidroin gene catalogue.</title>
        <authorList>
            <person name="Kono N."/>
            <person name="Nakamura H."/>
            <person name="Ohtoshi R."/>
            <person name="Moran D.A.P."/>
            <person name="Shinohara A."/>
            <person name="Yoshida Y."/>
            <person name="Fujiwara M."/>
            <person name="Mori M."/>
            <person name="Tomita M."/>
            <person name="Arakawa K."/>
        </authorList>
    </citation>
    <scope>NUCLEOTIDE SEQUENCE [LARGE SCALE GENOMIC DNA]</scope>
</reference>
<dbReference type="SUPFAM" id="SSF103473">
    <property type="entry name" value="MFS general substrate transporter"/>
    <property type="match status" value="1"/>
</dbReference>
<dbReference type="GO" id="GO:0016020">
    <property type="term" value="C:membrane"/>
    <property type="evidence" value="ECO:0007669"/>
    <property type="project" value="UniProtKB-SubCell"/>
</dbReference>
<comment type="caution">
    <text evidence="7">The sequence shown here is derived from an EMBL/GenBank/DDBJ whole genome shotgun (WGS) entry which is preliminary data.</text>
</comment>
<sequence length="232" mass="25254">MTNDDSNKDVNNTARKCYDNPACNTFKTLDGFPLSACPNRRKVTLSTTKEKKNSGSSVIQYRYIVALFGFFMYLEIDCYRIATSMSIVKMVNATAVNFKKNLNGSIDSCPLSNLAIEEFPEPTAEGEFNWSPQMQGYILSAGFLGYVASQIPAGLIAEAYGAKNVYLSGVLIASLAHLLCPFAAWYSCYSMIAMQLLRGVGQVALDPTGTVKNNFTNLACPSNSGAHPCNRA</sequence>
<evidence type="ECO:0000313" key="8">
    <source>
        <dbReference type="Proteomes" id="UP000499080"/>
    </source>
</evidence>
<comment type="subcellular location">
    <subcellularLocation>
        <location evidence="1">Membrane</location>
        <topology evidence="1">Multi-pass membrane protein</topology>
    </subcellularLocation>
</comment>
<feature type="transmembrane region" description="Helical" evidence="5">
    <location>
        <begin position="137"/>
        <end position="160"/>
    </location>
</feature>
<dbReference type="InterPro" id="IPR020846">
    <property type="entry name" value="MFS_dom"/>
</dbReference>
<evidence type="ECO:0000256" key="1">
    <source>
        <dbReference type="ARBA" id="ARBA00004141"/>
    </source>
</evidence>
<dbReference type="GO" id="GO:0006820">
    <property type="term" value="P:monoatomic anion transport"/>
    <property type="evidence" value="ECO:0007669"/>
    <property type="project" value="TreeGrafter"/>
</dbReference>
<feature type="transmembrane region" description="Helical" evidence="5">
    <location>
        <begin position="59"/>
        <end position="76"/>
    </location>
</feature>
<feature type="transmembrane region" description="Helical" evidence="5">
    <location>
        <begin position="166"/>
        <end position="188"/>
    </location>
</feature>
<evidence type="ECO:0000256" key="5">
    <source>
        <dbReference type="SAM" id="Phobius"/>
    </source>
</evidence>
<keyword evidence="3 5" id="KW-1133">Transmembrane helix</keyword>
<protein>
    <recommendedName>
        <fullName evidence="6">Major facilitator superfamily (MFS) profile domain-containing protein</fullName>
    </recommendedName>
</protein>
<evidence type="ECO:0000256" key="2">
    <source>
        <dbReference type="ARBA" id="ARBA00022692"/>
    </source>
</evidence>
<dbReference type="AlphaFoldDB" id="A0A4Y2TLU1"/>
<dbReference type="PANTHER" id="PTHR11662:SF399">
    <property type="entry name" value="FI19708P1-RELATED"/>
    <property type="match status" value="1"/>
</dbReference>
<name>A0A4Y2TLU1_ARAVE</name>
<keyword evidence="4 5" id="KW-0472">Membrane</keyword>
<evidence type="ECO:0000256" key="3">
    <source>
        <dbReference type="ARBA" id="ARBA00022989"/>
    </source>
</evidence>
<dbReference type="Gene3D" id="1.20.1250.20">
    <property type="entry name" value="MFS general substrate transporter like domains"/>
    <property type="match status" value="1"/>
</dbReference>
<dbReference type="PROSITE" id="PS50850">
    <property type="entry name" value="MFS"/>
    <property type="match status" value="1"/>
</dbReference>
<gene>
    <name evidence="7" type="ORF">AVEN_84463_1</name>
</gene>
<dbReference type="Proteomes" id="UP000499080">
    <property type="component" value="Unassembled WGS sequence"/>
</dbReference>
<dbReference type="EMBL" id="BGPR01028726">
    <property type="protein sequence ID" value="GBO00076.1"/>
    <property type="molecule type" value="Genomic_DNA"/>
</dbReference>
<dbReference type="InterPro" id="IPR036259">
    <property type="entry name" value="MFS_trans_sf"/>
</dbReference>
<dbReference type="GO" id="GO:0022857">
    <property type="term" value="F:transmembrane transporter activity"/>
    <property type="evidence" value="ECO:0007669"/>
    <property type="project" value="InterPro"/>
</dbReference>
<accession>A0A4Y2TLU1</accession>
<dbReference type="PANTHER" id="PTHR11662">
    <property type="entry name" value="SOLUTE CARRIER FAMILY 17"/>
    <property type="match status" value="1"/>
</dbReference>
<keyword evidence="2 5" id="KW-0812">Transmembrane</keyword>
<dbReference type="InterPro" id="IPR050382">
    <property type="entry name" value="MFS_Na/Anion_cotransporter"/>
</dbReference>
<proteinExistence type="predicted"/>
<dbReference type="InterPro" id="IPR011701">
    <property type="entry name" value="MFS"/>
</dbReference>
<organism evidence="7 8">
    <name type="scientific">Araneus ventricosus</name>
    <name type="common">Orbweaver spider</name>
    <name type="synonym">Epeira ventricosa</name>
    <dbReference type="NCBI Taxonomy" id="182803"/>
    <lineage>
        <taxon>Eukaryota</taxon>
        <taxon>Metazoa</taxon>
        <taxon>Ecdysozoa</taxon>
        <taxon>Arthropoda</taxon>
        <taxon>Chelicerata</taxon>
        <taxon>Arachnida</taxon>
        <taxon>Araneae</taxon>
        <taxon>Araneomorphae</taxon>
        <taxon>Entelegynae</taxon>
        <taxon>Araneoidea</taxon>
        <taxon>Araneidae</taxon>
        <taxon>Araneus</taxon>
    </lineage>
</organism>
<evidence type="ECO:0000313" key="7">
    <source>
        <dbReference type="EMBL" id="GBO00076.1"/>
    </source>
</evidence>
<keyword evidence="8" id="KW-1185">Reference proteome</keyword>
<dbReference type="OrthoDB" id="2985014at2759"/>
<dbReference type="Pfam" id="PF07690">
    <property type="entry name" value="MFS_1"/>
    <property type="match status" value="1"/>
</dbReference>
<evidence type="ECO:0000256" key="4">
    <source>
        <dbReference type="ARBA" id="ARBA00023136"/>
    </source>
</evidence>
<feature type="domain" description="Major facilitator superfamily (MFS) profile" evidence="6">
    <location>
        <begin position="61"/>
        <end position="232"/>
    </location>
</feature>
<evidence type="ECO:0000259" key="6">
    <source>
        <dbReference type="PROSITE" id="PS50850"/>
    </source>
</evidence>